<evidence type="ECO:0000313" key="2">
    <source>
        <dbReference type="EMBL" id="RHA66271.1"/>
    </source>
</evidence>
<dbReference type="Proteomes" id="UP000479531">
    <property type="component" value="Unassembled WGS sequence"/>
</dbReference>
<dbReference type="EMBL" id="QSFP01000013">
    <property type="protein sequence ID" value="RHA66271.1"/>
    <property type="molecule type" value="Genomic_DNA"/>
</dbReference>
<evidence type="ECO:0000313" key="1">
    <source>
        <dbReference type="EMBL" id="MVQ47364.1"/>
    </source>
</evidence>
<comment type="caution">
    <text evidence="2">The sequence shown here is derived from an EMBL/GenBank/DDBJ whole genome shotgun (WGS) entry which is preliminary data.</text>
</comment>
<proteinExistence type="predicted"/>
<sequence>MESRYKRDHGYSYGEMIQKQDALTVSELTEGVFSEWDDKLEIMGSICDFYDYMWRFYPDGRLVLADTILYSKDVKNCEWKGKVDCGHLEYHSLDDMLSDWLDELKRNESTKKFDEEISFIEKIKR</sequence>
<dbReference type="AlphaFoldDB" id="A0A3R6GPH2"/>
<evidence type="ECO:0000313" key="4">
    <source>
        <dbReference type="Proteomes" id="UP000479531"/>
    </source>
</evidence>
<gene>
    <name evidence="2" type="ORF">DW927_12090</name>
    <name evidence="1" type="ORF">GCK47_17170</name>
</gene>
<accession>A0A3R6GPH2</accession>
<organism evidence="2 3">
    <name type="scientific">Roseburia intestinalis</name>
    <dbReference type="NCBI Taxonomy" id="166486"/>
    <lineage>
        <taxon>Bacteria</taxon>
        <taxon>Bacillati</taxon>
        <taxon>Bacillota</taxon>
        <taxon>Clostridia</taxon>
        <taxon>Lachnospirales</taxon>
        <taxon>Lachnospiraceae</taxon>
        <taxon>Roseburia</taxon>
    </lineage>
</organism>
<name>A0A3R6GPH2_9FIRM</name>
<dbReference type="EMBL" id="WGGT01000032">
    <property type="protein sequence ID" value="MVQ47364.1"/>
    <property type="molecule type" value="Genomic_DNA"/>
</dbReference>
<dbReference type="Proteomes" id="UP000284465">
    <property type="component" value="Unassembled WGS sequence"/>
</dbReference>
<evidence type="ECO:0000313" key="3">
    <source>
        <dbReference type="Proteomes" id="UP000284465"/>
    </source>
</evidence>
<reference evidence="2 3" key="1">
    <citation type="submission" date="2018-08" db="EMBL/GenBank/DDBJ databases">
        <title>A genome reference for cultivated species of the human gut microbiota.</title>
        <authorList>
            <person name="Zou Y."/>
            <person name="Xue W."/>
            <person name="Luo G."/>
        </authorList>
    </citation>
    <scope>NUCLEOTIDE SEQUENCE [LARGE SCALE GENOMIC DNA]</scope>
    <source>
        <strain evidence="2 3">AM43-11</strain>
    </source>
</reference>
<reference evidence="1 4" key="2">
    <citation type="submission" date="2019-10" db="EMBL/GenBank/DDBJ databases">
        <title>Roseburia spp. ameliorate alcoholic fatty liver via restoration of gut barrier function.</title>
        <authorList>
            <person name="Seo B."/>
            <person name="Ko G."/>
        </authorList>
    </citation>
    <scope>NUCLEOTIDE SEQUENCE [LARGE SCALE GENOMIC DNA]</scope>
    <source>
        <strain evidence="1 4">SNUG30017</strain>
    </source>
</reference>
<dbReference type="RefSeq" id="WP_118591773.1">
    <property type="nucleotide sequence ID" value="NZ_QSFP01000013.1"/>
</dbReference>
<protein>
    <submittedName>
        <fullName evidence="2">Uncharacterized protein</fullName>
    </submittedName>
</protein>